<accession>A0A081B6W7</accession>
<feature type="transmembrane region" description="Helical" evidence="7">
    <location>
        <begin position="390"/>
        <end position="411"/>
    </location>
</feature>
<dbReference type="Gene3D" id="1.20.1250.20">
    <property type="entry name" value="MFS general substrate transporter like domains"/>
    <property type="match status" value="1"/>
</dbReference>
<dbReference type="AlphaFoldDB" id="A0A081B6W7"/>
<dbReference type="GO" id="GO:0022857">
    <property type="term" value="F:transmembrane transporter activity"/>
    <property type="evidence" value="ECO:0007669"/>
    <property type="project" value="InterPro"/>
</dbReference>
<dbReference type="InterPro" id="IPR004752">
    <property type="entry name" value="AmpG_permease/AT-1"/>
</dbReference>
<keyword evidence="9" id="KW-1185">Reference proteome</keyword>
<feature type="transmembrane region" description="Helical" evidence="7">
    <location>
        <begin position="417"/>
        <end position="438"/>
    </location>
</feature>
<comment type="subcellular location">
    <subcellularLocation>
        <location evidence="1">Membrane</location>
        <topology evidence="1">Multi-pass membrane protein</topology>
    </subcellularLocation>
</comment>
<dbReference type="eggNOG" id="COG2211">
    <property type="taxonomic scope" value="Bacteria"/>
</dbReference>
<dbReference type="InterPro" id="IPR011701">
    <property type="entry name" value="MFS"/>
</dbReference>
<dbReference type="InterPro" id="IPR036259">
    <property type="entry name" value="MFS_trans_sf"/>
</dbReference>
<feature type="transmembrane region" description="Helical" evidence="7">
    <location>
        <begin position="61"/>
        <end position="80"/>
    </location>
</feature>
<evidence type="ECO:0000256" key="4">
    <source>
        <dbReference type="ARBA" id="ARBA00022692"/>
    </source>
</evidence>
<feature type="transmembrane region" description="Helical" evidence="7">
    <location>
        <begin position="168"/>
        <end position="192"/>
    </location>
</feature>
<keyword evidence="3" id="KW-0813">Transport</keyword>
<feature type="transmembrane region" description="Helical" evidence="7">
    <location>
        <begin position="263"/>
        <end position="286"/>
    </location>
</feature>
<comment type="similarity">
    <text evidence="2">Belongs to the major facilitator superfamily.</text>
</comment>
<dbReference type="PANTHER" id="PTHR12778:SF10">
    <property type="entry name" value="MAJOR FACILITATOR SUPERFAMILY DOMAIN-CONTAINING PROTEIN 3"/>
    <property type="match status" value="1"/>
</dbReference>
<feature type="transmembrane region" description="Helical" evidence="7">
    <location>
        <begin position="327"/>
        <end position="347"/>
    </location>
</feature>
<feature type="transmembrane region" description="Helical" evidence="7">
    <location>
        <begin position="29"/>
        <end position="49"/>
    </location>
</feature>
<proteinExistence type="inferred from homology"/>
<evidence type="ECO:0000256" key="5">
    <source>
        <dbReference type="ARBA" id="ARBA00022989"/>
    </source>
</evidence>
<feature type="transmembrane region" description="Helical" evidence="7">
    <location>
        <begin position="353"/>
        <end position="378"/>
    </location>
</feature>
<evidence type="ECO:0000256" key="1">
    <source>
        <dbReference type="ARBA" id="ARBA00004141"/>
    </source>
</evidence>
<organism evidence="8 9">
    <name type="scientific">Tepidicaulis marinus</name>
    <dbReference type="NCBI Taxonomy" id="1333998"/>
    <lineage>
        <taxon>Bacteria</taxon>
        <taxon>Pseudomonadati</taxon>
        <taxon>Pseudomonadota</taxon>
        <taxon>Alphaproteobacteria</taxon>
        <taxon>Hyphomicrobiales</taxon>
        <taxon>Parvibaculaceae</taxon>
        <taxon>Tepidicaulis</taxon>
    </lineage>
</organism>
<dbReference type="PANTHER" id="PTHR12778">
    <property type="entry name" value="SOLUTE CARRIER FAMILY 33 ACETYL-COA TRANSPORTER -RELATED"/>
    <property type="match status" value="1"/>
</dbReference>
<evidence type="ECO:0000256" key="2">
    <source>
        <dbReference type="ARBA" id="ARBA00008335"/>
    </source>
</evidence>
<reference evidence="8 9" key="1">
    <citation type="submission" date="2014-07" db="EMBL/GenBank/DDBJ databases">
        <title>Tepidicaulis marinum gen. nov., sp. nov., a novel marine bacterium denitrifying nitrate to nitrous oxide strictly under microaerobic conditions.</title>
        <authorList>
            <person name="Takeuchi M."/>
            <person name="Yamagishi T."/>
            <person name="Kamagata Y."/>
            <person name="Oshima K."/>
            <person name="Hattori M."/>
            <person name="Katayama T."/>
            <person name="Hanada S."/>
            <person name="Tamaki H."/>
            <person name="Marumo K."/>
            <person name="Maeda H."/>
            <person name="Nedachi M."/>
            <person name="Iwasaki W."/>
            <person name="Suwa Y."/>
            <person name="Sakata S."/>
        </authorList>
    </citation>
    <scope>NUCLEOTIDE SEQUENCE [LARGE SCALE GENOMIC DNA]</scope>
    <source>
        <strain evidence="8 9">MA2</strain>
    </source>
</reference>
<keyword evidence="5 7" id="KW-1133">Transmembrane helix</keyword>
<evidence type="ECO:0000313" key="8">
    <source>
        <dbReference type="EMBL" id="GAK43785.1"/>
    </source>
</evidence>
<evidence type="ECO:0000313" key="9">
    <source>
        <dbReference type="Proteomes" id="UP000028702"/>
    </source>
</evidence>
<evidence type="ECO:0000256" key="3">
    <source>
        <dbReference type="ARBA" id="ARBA00022448"/>
    </source>
</evidence>
<feature type="transmembrane region" description="Helical" evidence="7">
    <location>
        <begin position="198"/>
        <end position="221"/>
    </location>
</feature>
<feature type="transmembrane region" description="Helical" evidence="7">
    <location>
        <begin position="101"/>
        <end position="120"/>
    </location>
</feature>
<sequence length="462" mass="49016">MQEPQKPAWPARFAANWLRAWSVYTEPRVLVILVLGFSAGVPLALTHSTLNLWLREAGVDIGTIGLFALVGIPYVLKFIWAPAVDALPFPLLTRLFGRRRGWLLGCQLLLVLAITAMGLVDPAAAPLVMAFAALAVTFVSATQDIVIDAFRIESLDETQYAAGMANYVAAYRIALLASGAGTVEIVSALQGAGVSQDWVWSAGYGAMALLIAACMTAVLLAREPEGNAEVQARQAHMSPKERFEDAVIRPFTEFAQKPDWFSLLLFVLLFKLGDALAGTLMGPFALDIGFEKETYTRIANGVGFPMVLAGGFLGGAMMKFLPMTRSLWIAGILQLLSNLAFVVLALAGDDVLVLAGAVAVEQVTGGLGTVVFVAFLSHLCQARDVTATQFALLTALAATGRTVFSAGAGYMVALSGWAVFFSLTALAALPGLLFLAWLQRRGAIESASKAAESGDLKVESGP</sequence>
<evidence type="ECO:0000256" key="7">
    <source>
        <dbReference type="SAM" id="Phobius"/>
    </source>
</evidence>
<evidence type="ECO:0000256" key="6">
    <source>
        <dbReference type="ARBA" id="ARBA00023136"/>
    </source>
</evidence>
<dbReference type="STRING" id="1333998.M2A_0284"/>
<comment type="caution">
    <text evidence="8">The sequence shown here is derived from an EMBL/GenBank/DDBJ whole genome shotgun (WGS) entry which is preliminary data.</text>
</comment>
<keyword evidence="6 7" id="KW-0472">Membrane</keyword>
<feature type="transmembrane region" description="Helical" evidence="7">
    <location>
        <begin position="298"/>
        <end position="315"/>
    </location>
</feature>
<dbReference type="RefSeq" id="WP_045441964.1">
    <property type="nucleotide sequence ID" value="NZ_BBIO01000001.1"/>
</dbReference>
<dbReference type="Proteomes" id="UP000028702">
    <property type="component" value="Unassembled WGS sequence"/>
</dbReference>
<gene>
    <name evidence="8" type="ORF">M2A_0284</name>
</gene>
<keyword evidence="4 7" id="KW-0812">Transmembrane</keyword>
<dbReference type="Pfam" id="PF07690">
    <property type="entry name" value="MFS_1"/>
    <property type="match status" value="1"/>
</dbReference>
<dbReference type="EMBL" id="BBIO01000001">
    <property type="protein sequence ID" value="GAK43785.1"/>
    <property type="molecule type" value="Genomic_DNA"/>
</dbReference>
<protein>
    <submittedName>
        <fullName evidence="8">Major facilitator transporter</fullName>
    </submittedName>
</protein>
<dbReference type="NCBIfam" id="TIGR00901">
    <property type="entry name" value="2A0125"/>
    <property type="match status" value="1"/>
</dbReference>
<dbReference type="GO" id="GO:0016020">
    <property type="term" value="C:membrane"/>
    <property type="evidence" value="ECO:0007669"/>
    <property type="project" value="UniProtKB-SubCell"/>
</dbReference>
<dbReference type="SUPFAM" id="SSF103473">
    <property type="entry name" value="MFS general substrate transporter"/>
    <property type="match status" value="1"/>
</dbReference>
<name>A0A081B6W7_9HYPH</name>
<feature type="transmembrane region" description="Helical" evidence="7">
    <location>
        <begin position="126"/>
        <end position="147"/>
    </location>
</feature>